<feature type="transmembrane region" description="Helical" evidence="1">
    <location>
        <begin position="20"/>
        <end position="37"/>
    </location>
</feature>
<proteinExistence type="predicted"/>
<accession>A0ABW5K779</accession>
<comment type="caution">
    <text evidence="2">The sequence shown here is derived from an EMBL/GenBank/DDBJ whole genome shotgun (WGS) entry which is preliminary data.</text>
</comment>
<keyword evidence="1" id="KW-1133">Transmembrane helix</keyword>
<dbReference type="RefSeq" id="WP_255927132.1">
    <property type="nucleotide sequence ID" value="NZ_JANFQP010000001.1"/>
</dbReference>
<keyword evidence="1" id="KW-0812">Transmembrane</keyword>
<evidence type="ECO:0000313" key="3">
    <source>
        <dbReference type="Proteomes" id="UP001597394"/>
    </source>
</evidence>
<keyword evidence="1" id="KW-0472">Membrane</keyword>
<sequence>MEQFIKIVYIFAPSNDKECSINYIIIIFILALTRADFDML</sequence>
<evidence type="ECO:0000256" key="1">
    <source>
        <dbReference type="SAM" id="Phobius"/>
    </source>
</evidence>
<dbReference type="Proteomes" id="UP001597394">
    <property type="component" value="Unassembled WGS sequence"/>
</dbReference>
<name>A0ABW5K779_9FLAO</name>
<evidence type="ECO:0000313" key="2">
    <source>
        <dbReference type="EMBL" id="MFD2544273.1"/>
    </source>
</evidence>
<keyword evidence="3" id="KW-1185">Reference proteome</keyword>
<protein>
    <submittedName>
        <fullName evidence="2">Uncharacterized protein</fullName>
    </submittedName>
</protein>
<reference evidence="3" key="1">
    <citation type="journal article" date="2019" name="Int. J. Syst. Evol. Microbiol.">
        <title>The Global Catalogue of Microorganisms (GCM) 10K type strain sequencing project: providing services to taxonomists for standard genome sequencing and annotation.</title>
        <authorList>
            <consortium name="The Broad Institute Genomics Platform"/>
            <consortium name="The Broad Institute Genome Sequencing Center for Infectious Disease"/>
            <person name="Wu L."/>
            <person name="Ma J."/>
        </authorList>
    </citation>
    <scope>NUCLEOTIDE SEQUENCE [LARGE SCALE GENOMIC DNA]</scope>
    <source>
        <strain evidence="3">KCTC 52204</strain>
    </source>
</reference>
<dbReference type="EMBL" id="JBHULG010000001">
    <property type="protein sequence ID" value="MFD2544273.1"/>
    <property type="molecule type" value="Genomic_DNA"/>
</dbReference>
<organism evidence="2 3">
    <name type="scientific">Kaistella montana</name>
    <dbReference type="NCBI Taxonomy" id="1849733"/>
    <lineage>
        <taxon>Bacteria</taxon>
        <taxon>Pseudomonadati</taxon>
        <taxon>Bacteroidota</taxon>
        <taxon>Flavobacteriia</taxon>
        <taxon>Flavobacteriales</taxon>
        <taxon>Weeksellaceae</taxon>
        <taxon>Chryseobacterium group</taxon>
        <taxon>Kaistella</taxon>
    </lineage>
</organism>
<gene>
    <name evidence="2" type="ORF">ACFSO8_02250</name>
</gene>